<evidence type="ECO:0000313" key="11">
    <source>
        <dbReference type="EMBL" id="BBH26015.1"/>
    </source>
</evidence>
<protein>
    <recommendedName>
        <fullName evidence="3">tRNA threonylcarbamoyladenosine biosynthesis protein TsaE</fullName>
    </recommendedName>
    <alternativeName>
        <fullName evidence="10">t(6)A37 threonylcarbamoyladenosine biosynthesis protein TsaE</fullName>
    </alternativeName>
</protein>
<dbReference type="InParanoid" id="A0A3G9JC97"/>
<comment type="similarity">
    <text evidence="2">Belongs to the TsaE family.</text>
</comment>
<dbReference type="InterPro" id="IPR027417">
    <property type="entry name" value="P-loop_NTPase"/>
</dbReference>
<evidence type="ECO:0000256" key="1">
    <source>
        <dbReference type="ARBA" id="ARBA00004496"/>
    </source>
</evidence>
<dbReference type="GO" id="GO:0005737">
    <property type="term" value="C:cytoplasm"/>
    <property type="evidence" value="ECO:0007669"/>
    <property type="project" value="UniProtKB-SubCell"/>
</dbReference>
<keyword evidence="4" id="KW-0963">Cytoplasm</keyword>
<dbReference type="KEGG" id="ebm:SG0102_09490"/>
<evidence type="ECO:0000256" key="6">
    <source>
        <dbReference type="ARBA" id="ARBA00022723"/>
    </source>
</evidence>
<evidence type="ECO:0000256" key="7">
    <source>
        <dbReference type="ARBA" id="ARBA00022741"/>
    </source>
</evidence>
<evidence type="ECO:0000256" key="5">
    <source>
        <dbReference type="ARBA" id="ARBA00022694"/>
    </source>
</evidence>
<evidence type="ECO:0000256" key="2">
    <source>
        <dbReference type="ARBA" id="ARBA00007599"/>
    </source>
</evidence>
<dbReference type="Proteomes" id="UP000268059">
    <property type="component" value="Chromosome"/>
</dbReference>
<keyword evidence="11" id="KW-0808">Transferase</keyword>
<evidence type="ECO:0000256" key="8">
    <source>
        <dbReference type="ARBA" id="ARBA00022840"/>
    </source>
</evidence>
<reference evidence="11 12" key="1">
    <citation type="submission" date="2018-11" db="EMBL/GenBank/DDBJ databases">
        <title>Novel Erysipelotrichaceae bacterium isolated from small intestine of a swine.</title>
        <authorList>
            <person name="Kim J.S."/>
            <person name="Choe H."/>
            <person name="Lee Y.R."/>
            <person name="Kim K.M."/>
            <person name="Park D.S."/>
        </authorList>
    </citation>
    <scope>NUCLEOTIDE SEQUENCE [LARGE SCALE GENOMIC DNA]</scope>
    <source>
        <strain evidence="11 12">SG0102</strain>
    </source>
</reference>
<dbReference type="SUPFAM" id="SSF52540">
    <property type="entry name" value="P-loop containing nucleoside triphosphate hydrolases"/>
    <property type="match status" value="1"/>
</dbReference>
<proteinExistence type="inferred from homology"/>
<keyword evidence="7" id="KW-0547">Nucleotide-binding</keyword>
<evidence type="ECO:0000256" key="10">
    <source>
        <dbReference type="ARBA" id="ARBA00032441"/>
    </source>
</evidence>
<dbReference type="GO" id="GO:0046872">
    <property type="term" value="F:metal ion binding"/>
    <property type="evidence" value="ECO:0007669"/>
    <property type="project" value="UniProtKB-KW"/>
</dbReference>
<dbReference type="InterPro" id="IPR003442">
    <property type="entry name" value="T6A_TsaE"/>
</dbReference>
<evidence type="ECO:0000256" key="3">
    <source>
        <dbReference type="ARBA" id="ARBA00019010"/>
    </source>
</evidence>
<evidence type="ECO:0000313" key="12">
    <source>
        <dbReference type="Proteomes" id="UP000268059"/>
    </source>
</evidence>
<dbReference type="Gene3D" id="3.40.50.300">
    <property type="entry name" value="P-loop containing nucleotide triphosphate hydrolases"/>
    <property type="match status" value="1"/>
</dbReference>
<evidence type="ECO:0000256" key="4">
    <source>
        <dbReference type="ARBA" id="ARBA00022490"/>
    </source>
</evidence>
<dbReference type="GO" id="GO:0016740">
    <property type="term" value="F:transferase activity"/>
    <property type="evidence" value="ECO:0007669"/>
    <property type="project" value="UniProtKB-KW"/>
</dbReference>
<dbReference type="FunCoup" id="A0A3G9JC97">
    <property type="interactions" value="365"/>
</dbReference>
<keyword evidence="6" id="KW-0479">Metal-binding</keyword>
<dbReference type="NCBIfam" id="TIGR00150">
    <property type="entry name" value="T6A_YjeE"/>
    <property type="match status" value="1"/>
</dbReference>
<accession>A0A3G9JC97</accession>
<name>A0A3G9JC97_9FIRM</name>
<dbReference type="EMBL" id="AP019309">
    <property type="protein sequence ID" value="BBH26015.1"/>
    <property type="molecule type" value="Genomic_DNA"/>
</dbReference>
<dbReference type="OrthoDB" id="9815896at2"/>
<keyword evidence="9" id="KW-0460">Magnesium</keyword>
<keyword evidence="5" id="KW-0819">tRNA processing</keyword>
<dbReference type="PANTHER" id="PTHR33540:SF2">
    <property type="entry name" value="TRNA THREONYLCARBAMOYLADENOSINE BIOSYNTHESIS PROTEIN TSAE"/>
    <property type="match status" value="1"/>
</dbReference>
<dbReference type="RefSeq" id="WP_125118924.1">
    <property type="nucleotide sequence ID" value="NZ_AP019309.1"/>
</dbReference>
<evidence type="ECO:0000256" key="9">
    <source>
        <dbReference type="ARBA" id="ARBA00022842"/>
    </source>
</evidence>
<sequence>MVNCKNEAEMIAFGEKIGQHIFPHSVITMTGELGAGKTTLTKGIGKGLGIHKIINSPTFTIVKSYEGRMMLYHFDAYRLEGADDDLGFEEMLDDDGLCVIEWPMYIEDILPKQRLEIEIQKNEDGTRTLIFHPTGAAYEKLVEELEA</sequence>
<dbReference type="AlphaFoldDB" id="A0A3G9JC97"/>
<gene>
    <name evidence="11" type="ORF">SG0102_09490</name>
</gene>
<dbReference type="Pfam" id="PF02367">
    <property type="entry name" value="TsaE"/>
    <property type="match status" value="1"/>
</dbReference>
<keyword evidence="8" id="KW-0067">ATP-binding</keyword>
<dbReference type="PANTHER" id="PTHR33540">
    <property type="entry name" value="TRNA THREONYLCARBAMOYLADENOSINE BIOSYNTHESIS PROTEIN TSAE"/>
    <property type="match status" value="1"/>
</dbReference>
<dbReference type="GO" id="GO:0002949">
    <property type="term" value="P:tRNA threonylcarbamoyladenosine modification"/>
    <property type="evidence" value="ECO:0007669"/>
    <property type="project" value="InterPro"/>
</dbReference>
<keyword evidence="12" id="KW-1185">Reference proteome</keyword>
<dbReference type="GO" id="GO:0005524">
    <property type="term" value="F:ATP binding"/>
    <property type="evidence" value="ECO:0007669"/>
    <property type="project" value="UniProtKB-KW"/>
</dbReference>
<comment type="subcellular location">
    <subcellularLocation>
        <location evidence="1">Cytoplasm</location>
    </subcellularLocation>
</comment>
<organism evidence="11 12">
    <name type="scientific">Intestinibaculum porci</name>
    <dbReference type="NCBI Taxonomy" id="2487118"/>
    <lineage>
        <taxon>Bacteria</taxon>
        <taxon>Bacillati</taxon>
        <taxon>Bacillota</taxon>
        <taxon>Erysipelotrichia</taxon>
        <taxon>Erysipelotrichales</taxon>
        <taxon>Erysipelotrichaceae</taxon>
        <taxon>Intestinibaculum</taxon>
    </lineage>
</organism>